<proteinExistence type="predicted"/>
<sequence>MTWRHSCVPAWANSEPDPIIVGAGVPAKQATRWMAPASPVFAGMPAPTSIATQGPYLCGQQGCAVSVGAGKPAKKVTPCSDTSA</sequence>
<name>A0A1L5PWR8_PSEPU</name>
<dbReference type="Proteomes" id="UP000185146">
    <property type="component" value="Chromosome"/>
</dbReference>
<organism evidence="1 2">
    <name type="scientific">Pseudomonas putida</name>
    <name type="common">Arthrobacter siderocapsulatus</name>
    <dbReference type="NCBI Taxonomy" id="303"/>
    <lineage>
        <taxon>Bacteria</taxon>
        <taxon>Pseudomonadati</taxon>
        <taxon>Pseudomonadota</taxon>
        <taxon>Gammaproteobacteria</taxon>
        <taxon>Pseudomonadales</taxon>
        <taxon>Pseudomonadaceae</taxon>
        <taxon>Pseudomonas</taxon>
    </lineage>
</organism>
<protein>
    <submittedName>
        <fullName evidence="1">Uncharacterized protein</fullName>
    </submittedName>
</protein>
<evidence type="ECO:0000313" key="2">
    <source>
        <dbReference type="Proteomes" id="UP000185146"/>
    </source>
</evidence>
<accession>A0A1L5PWR8</accession>
<reference evidence="1 2" key="1">
    <citation type="submission" date="2016-12" db="EMBL/GenBank/DDBJ databases">
        <title>Draft Genome Sequence of Mercury Resistant Pseudomonas DRA525.</title>
        <authorList>
            <person name="Drace K.M."/>
        </authorList>
    </citation>
    <scope>NUCLEOTIDE SEQUENCE [LARGE SCALE GENOMIC DNA]</scope>
    <source>
        <strain evidence="1 2">DRA525</strain>
    </source>
</reference>
<dbReference type="AlphaFoldDB" id="A0A1L5PWR8"/>
<gene>
    <name evidence="1" type="ORF">BL240_25575</name>
</gene>
<evidence type="ECO:0000313" key="1">
    <source>
        <dbReference type="EMBL" id="APO84624.1"/>
    </source>
</evidence>
<dbReference type="EMBL" id="CP018743">
    <property type="protein sequence ID" value="APO84624.1"/>
    <property type="molecule type" value="Genomic_DNA"/>
</dbReference>